<keyword evidence="3" id="KW-0034">Amyloid</keyword>
<dbReference type="Pfam" id="PF03777">
    <property type="entry name" value="ChpA-C"/>
    <property type="match status" value="1"/>
</dbReference>
<proteinExistence type="predicted"/>
<dbReference type="GO" id="GO:0007155">
    <property type="term" value="P:cell adhesion"/>
    <property type="evidence" value="ECO:0007669"/>
    <property type="project" value="UniProtKB-KW"/>
</dbReference>
<feature type="domain" description="Chaplin" evidence="5">
    <location>
        <begin position="29"/>
        <end position="69"/>
    </location>
</feature>
<keyword evidence="4" id="KW-0732">Signal</keyword>
<keyword evidence="2" id="KW-0130">Cell adhesion</keyword>
<evidence type="ECO:0000256" key="1">
    <source>
        <dbReference type="ARBA" id="ARBA00022512"/>
    </source>
</evidence>
<name>A0A1H6D6E8_9ACTN</name>
<dbReference type="Proteomes" id="UP000236732">
    <property type="component" value="Unassembled WGS sequence"/>
</dbReference>
<dbReference type="PROSITE" id="PS51884">
    <property type="entry name" value="CHAPLIN"/>
    <property type="match status" value="1"/>
</dbReference>
<dbReference type="RefSeq" id="WP_200824077.1">
    <property type="nucleotide sequence ID" value="NZ_FNVT01000004.1"/>
</dbReference>
<evidence type="ECO:0000313" key="7">
    <source>
        <dbReference type="Proteomes" id="UP000236732"/>
    </source>
</evidence>
<protein>
    <submittedName>
        <fullName evidence="6">Small secreted domain</fullName>
    </submittedName>
</protein>
<organism evidence="6 7">
    <name type="scientific">Nonomuraea solani</name>
    <dbReference type="NCBI Taxonomy" id="1144553"/>
    <lineage>
        <taxon>Bacteria</taxon>
        <taxon>Bacillati</taxon>
        <taxon>Actinomycetota</taxon>
        <taxon>Actinomycetes</taxon>
        <taxon>Streptosporangiales</taxon>
        <taxon>Streptosporangiaceae</taxon>
        <taxon>Nonomuraea</taxon>
    </lineage>
</organism>
<sequence>MLKKVMVVTGAVAMLSLAAPAHADITNGTGGVISGNQLYFPITAPVNVCGNAISVISVVGGAVAGCKGGAVANVNRY</sequence>
<evidence type="ECO:0000256" key="3">
    <source>
        <dbReference type="ARBA" id="ARBA00023087"/>
    </source>
</evidence>
<evidence type="ECO:0000256" key="2">
    <source>
        <dbReference type="ARBA" id="ARBA00022889"/>
    </source>
</evidence>
<dbReference type="EMBL" id="FNVT01000004">
    <property type="protein sequence ID" value="SEG80363.1"/>
    <property type="molecule type" value="Genomic_DNA"/>
</dbReference>
<evidence type="ECO:0000313" key="6">
    <source>
        <dbReference type="EMBL" id="SEG80363.1"/>
    </source>
</evidence>
<evidence type="ECO:0000256" key="4">
    <source>
        <dbReference type="SAM" id="SignalP"/>
    </source>
</evidence>
<evidence type="ECO:0000259" key="5">
    <source>
        <dbReference type="PROSITE" id="PS51884"/>
    </source>
</evidence>
<gene>
    <name evidence="6" type="ORF">SAMN05444920_104843</name>
</gene>
<keyword evidence="1" id="KW-0964">Secreted</keyword>
<accession>A0A1H6D6E8</accession>
<feature type="chain" id="PRO_5009295561" evidence="4">
    <location>
        <begin position="24"/>
        <end position="77"/>
    </location>
</feature>
<keyword evidence="7" id="KW-1185">Reference proteome</keyword>
<dbReference type="AlphaFoldDB" id="A0A1H6D6E8"/>
<feature type="signal peptide" evidence="4">
    <location>
        <begin position="1"/>
        <end position="23"/>
    </location>
</feature>
<dbReference type="InterPro" id="IPR005528">
    <property type="entry name" value="ChpA-H"/>
</dbReference>
<keyword evidence="1" id="KW-0134">Cell wall</keyword>
<reference evidence="6 7" key="1">
    <citation type="submission" date="2016-10" db="EMBL/GenBank/DDBJ databases">
        <authorList>
            <person name="de Groot N.N."/>
        </authorList>
    </citation>
    <scope>NUCLEOTIDE SEQUENCE [LARGE SCALE GENOMIC DNA]</scope>
    <source>
        <strain evidence="6 7">CGMCC 4.7037</strain>
    </source>
</reference>